<evidence type="ECO:0000313" key="3">
    <source>
        <dbReference type="EMBL" id="UTC24415.1"/>
    </source>
</evidence>
<sequence>MQFSKRLLLSICLCTSALVYAQDIASNQLSYIFLQDIFGSVNGLMGGGDTILGKVFQIFNIAIAFIGGAFASITVIQGVAQTAFQGVLMGKRGIQSVYFTIFRTVSGLALVMPVYNGYSFLQYLVISLVLTSSDMASQISGKILASYSEYDQARVIADVMGTKEGSENNEQSYSNVVEAGYGGTAMSIYNKLAEVTYDSFKNKDEEVSGQPTVTYNYDENNKGNNSITIQPEGGGNPVTISKLDDLSELDIRNYRDNIHSITRYLIRYFEMEEIDLEATDTELQQAQLDWKTNLASKLFFLAKSYAVNFVVPIVFSNSDNVGLDYSYDWIKFPWLYQSVAAGASNLSSPEGIITSIGRPSAVGPTFRGLADVRIDYDPPELLQLDLSKSNSLIKSSDDLESSPTILKLSSDVKESLNHLRIKDPPEAGAVVNSFKVKDYWDKPPEIDYEGETSTFAEIDAIDKPLNAVMDETVDLWLDSFVKNTHKVIRNPALEVGKLCNQLSDSLMYFVLTISRDVVSNQMNIAYKTLWTFLAVQSTNKITTAISGYYQQKAWDEFYCLVPLAPQPSPRVVMCNPQMIPAAPAPLPNPAYFAQLIQNGIKIGVTTGIHIAATVAKSVSEGLMSVTWMVKTNTAADYQYFGYIIAGVSPIMVLTNLLSIWIPMLPSITYFVAILGWILAVGEAVVGIPLVALGLTFPQGQDLLGSAQQAGIMLLSVFIRAPLIVVGFYFGMLFLSVGLAMMLKMVVPILADSVSEADGTWGAIYVLSTLVFMVYISATLMTYCLSASYRVPNMVIRWVGGQVESNLDQQTIQRIYSMFNQQQASALASVQKSAMGAQQGGKSIAGSVG</sequence>
<accession>A0ABY5DKS8</accession>
<feature type="transmembrane region" description="Helical" evidence="1">
    <location>
        <begin position="639"/>
        <end position="661"/>
    </location>
</feature>
<evidence type="ECO:0008006" key="5">
    <source>
        <dbReference type="Google" id="ProtNLM"/>
    </source>
</evidence>
<dbReference type="RefSeq" id="WP_258568198.1">
    <property type="nucleotide sequence ID" value="NZ_CP092900.1"/>
</dbReference>
<reference evidence="3 4" key="1">
    <citation type="journal article" date="2022" name="Nat. Microbiol.">
        <title>The microbiome of a bacterivorous marine choanoflagellate contains a resource-demanding obligate bacterial associate.</title>
        <authorList>
            <person name="Needham D.M."/>
            <person name="Poirier C."/>
            <person name="Bachy C."/>
            <person name="George E.E."/>
            <person name="Wilken S."/>
            <person name="Yung C.C.M."/>
            <person name="Limardo A.J."/>
            <person name="Morando M."/>
            <person name="Sudek L."/>
            <person name="Malmstrom R.R."/>
            <person name="Keeling P.J."/>
            <person name="Santoro A.E."/>
            <person name="Worden A.Z."/>
        </authorList>
    </citation>
    <scope>NUCLEOTIDE SEQUENCE [LARGE SCALE GENOMIC DNA]</scope>
    <source>
        <strain evidence="3 4">Comchoano-1</strain>
    </source>
</reference>
<feature type="transmembrane region" description="Helical" evidence="1">
    <location>
        <begin position="667"/>
        <end position="696"/>
    </location>
</feature>
<feature type="transmembrane region" description="Helical" evidence="1">
    <location>
        <begin position="55"/>
        <end position="76"/>
    </location>
</feature>
<keyword evidence="1" id="KW-1133">Transmembrane helix</keyword>
<evidence type="ECO:0000256" key="1">
    <source>
        <dbReference type="SAM" id="Phobius"/>
    </source>
</evidence>
<dbReference type="Proteomes" id="UP001055955">
    <property type="component" value="Chromosome"/>
</dbReference>
<keyword evidence="1" id="KW-0472">Membrane</keyword>
<proteinExistence type="predicted"/>
<keyword evidence="1" id="KW-0812">Transmembrane</keyword>
<feature type="chain" id="PRO_5047312110" description="DotA/TraY family protein" evidence="2">
    <location>
        <begin position="22"/>
        <end position="848"/>
    </location>
</feature>
<protein>
    <recommendedName>
        <fullName evidence="5">DotA/TraY family protein</fullName>
    </recommendedName>
</protein>
<gene>
    <name evidence="3" type="ORF">MMH89_04180</name>
</gene>
<organism evidence="3 4">
    <name type="scientific">Candidatus Comchoanobacter bicostacola</name>
    <dbReference type="NCBI Taxonomy" id="2919598"/>
    <lineage>
        <taxon>Bacteria</taxon>
        <taxon>Pseudomonadati</taxon>
        <taxon>Pseudomonadota</taxon>
        <taxon>Gammaproteobacteria</taxon>
        <taxon>Candidatus Comchoanobacterales</taxon>
        <taxon>Candidatus Comchoanobacteraceae</taxon>
        <taxon>Candidatus Comchoanobacter</taxon>
    </lineage>
</organism>
<dbReference type="EMBL" id="CP092900">
    <property type="protein sequence ID" value="UTC24415.1"/>
    <property type="molecule type" value="Genomic_DNA"/>
</dbReference>
<evidence type="ECO:0000313" key="4">
    <source>
        <dbReference type="Proteomes" id="UP001055955"/>
    </source>
</evidence>
<feature type="signal peptide" evidence="2">
    <location>
        <begin position="1"/>
        <end position="21"/>
    </location>
</feature>
<keyword evidence="2" id="KW-0732">Signal</keyword>
<feature type="transmembrane region" description="Helical" evidence="1">
    <location>
        <begin position="762"/>
        <end position="784"/>
    </location>
</feature>
<feature type="transmembrane region" description="Helical" evidence="1">
    <location>
        <begin position="716"/>
        <end position="742"/>
    </location>
</feature>
<evidence type="ECO:0000256" key="2">
    <source>
        <dbReference type="SAM" id="SignalP"/>
    </source>
</evidence>
<keyword evidence="4" id="KW-1185">Reference proteome</keyword>
<name>A0ABY5DKS8_9GAMM</name>